<evidence type="ECO:0000256" key="1">
    <source>
        <dbReference type="ARBA" id="ARBA00004141"/>
    </source>
</evidence>
<dbReference type="AlphaFoldDB" id="A0A9P0IUR4"/>
<evidence type="ECO:0000256" key="6">
    <source>
        <dbReference type="SAM" id="SignalP"/>
    </source>
</evidence>
<dbReference type="InterPro" id="IPR052808">
    <property type="entry name" value="GPCR_Mth-like"/>
</dbReference>
<gene>
    <name evidence="8" type="ORF">APHIGO_LOCUS3598</name>
</gene>
<reference evidence="8" key="2">
    <citation type="submission" date="2022-10" db="EMBL/GenBank/DDBJ databases">
        <authorList>
            <consortium name="ENA_rothamsted_submissions"/>
            <consortium name="culmorum"/>
            <person name="King R."/>
        </authorList>
    </citation>
    <scope>NUCLEOTIDE SEQUENCE</scope>
</reference>
<feature type="signal peptide" evidence="6">
    <location>
        <begin position="1"/>
        <end position="24"/>
    </location>
</feature>
<protein>
    <recommendedName>
        <fullName evidence="7">G-protein coupled receptors family 2 profile 2 domain-containing protein</fullName>
    </recommendedName>
</protein>
<dbReference type="SUPFAM" id="SSF81321">
    <property type="entry name" value="Family A G protein-coupled receptor-like"/>
    <property type="match status" value="1"/>
</dbReference>
<dbReference type="PANTHER" id="PTHR46953">
    <property type="entry name" value="G-PROTEIN COUPLED RECEPTOR MTH-LIKE 1-RELATED"/>
    <property type="match status" value="1"/>
</dbReference>
<dbReference type="GO" id="GO:0016020">
    <property type="term" value="C:membrane"/>
    <property type="evidence" value="ECO:0007669"/>
    <property type="project" value="UniProtKB-SubCell"/>
</dbReference>
<keyword evidence="3 5" id="KW-1133">Transmembrane helix</keyword>
<dbReference type="PANTHER" id="PTHR46953:SF1">
    <property type="entry name" value="G-PROTEIN COUPLED RECEPTOR MTH-LIKE 1-RELATED"/>
    <property type="match status" value="1"/>
</dbReference>
<dbReference type="InterPro" id="IPR017981">
    <property type="entry name" value="GPCR_2-like_7TM"/>
</dbReference>
<comment type="subcellular location">
    <subcellularLocation>
        <location evidence="1">Membrane</location>
        <topology evidence="1">Multi-pass membrane protein</topology>
    </subcellularLocation>
</comment>
<keyword evidence="6" id="KW-0732">Signal</keyword>
<feature type="transmembrane region" description="Helical" evidence="5">
    <location>
        <begin position="444"/>
        <end position="468"/>
    </location>
</feature>
<evidence type="ECO:0000256" key="4">
    <source>
        <dbReference type="ARBA" id="ARBA00023136"/>
    </source>
</evidence>
<evidence type="ECO:0000256" key="3">
    <source>
        <dbReference type="ARBA" id="ARBA00022989"/>
    </source>
</evidence>
<dbReference type="EMBL" id="OU899034">
    <property type="protein sequence ID" value="CAH1716519.1"/>
    <property type="molecule type" value="Genomic_DNA"/>
</dbReference>
<feature type="transmembrane region" description="Helical" evidence="5">
    <location>
        <begin position="646"/>
        <end position="668"/>
    </location>
</feature>
<proteinExistence type="predicted"/>
<feature type="transmembrane region" description="Helical" evidence="5">
    <location>
        <begin position="573"/>
        <end position="599"/>
    </location>
</feature>
<feature type="domain" description="G-protein coupled receptors family 2 profile 2" evidence="7">
    <location>
        <begin position="407"/>
        <end position="670"/>
    </location>
</feature>
<feature type="transmembrane region" description="Helical" evidence="5">
    <location>
        <begin position="474"/>
        <end position="500"/>
    </location>
</feature>
<name>A0A9P0IUR4_APHGO</name>
<feature type="transmembrane region" description="Helical" evidence="5">
    <location>
        <begin position="521"/>
        <end position="542"/>
    </location>
</feature>
<dbReference type="CDD" id="cd15039">
    <property type="entry name" value="7tmB3_Methuselah-like"/>
    <property type="match status" value="1"/>
</dbReference>
<dbReference type="Pfam" id="PF00002">
    <property type="entry name" value="7tm_2"/>
    <property type="match status" value="1"/>
</dbReference>
<organism evidence="8 9">
    <name type="scientific">Aphis gossypii</name>
    <name type="common">Cotton aphid</name>
    <dbReference type="NCBI Taxonomy" id="80765"/>
    <lineage>
        <taxon>Eukaryota</taxon>
        <taxon>Metazoa</taxon>
        <taxon>Ecdysozoa</taxon>
        <taxon>Arthropoda</taxon>
        <taxon>Hexapoda</taxon>
        <taxon>Insecta</taxon>
        <taxon>Pterygota</taxon>
        <taxon>Neoptera</taxon>
        <taxon>Paraneoptera</taxon>
        <taxon>Hemiptera</taxon>
        <taxon>Sternorrhyncha</taxon>
        <taxon>Aphidomorpha</taxon>
        <taxon>Aphidoidea</taxon>
        <taxon>Aphididae</taxon>
        <taxon>Aphidini</taxon>
        <taxon>Aphis</taxon>
        <taxon>Aphis</taxon>
    </lineage>
</organism>
<accession>A0A9P0IUR4</accession>
<dbReference type="GO" id="GO:0004930">
    <property type="term" value="F:G protein-coupled receptor activity"/>
    <property type="evidence" value="ECO:0007669"/>
    <property type="project" value="InterPro"/>
</dbReference>
<sequence>MMARAYVTVWIVAWVCCPAVSTVGVKVTKCCPRDMILAIDTFSCTGFVTDDQNQRESYAWSSEDDSAVATAPEDFAFSVSKSNSIPWWIPPYMEFLQASNLSENFEPDDRLFNMDGRMPCDISVREMTVIDEDVAVLDDGRLVMFGQENRTTGGVHGRLTFTSSEYCIDRVSLVDGITVNAKATTTTAAARATTTAAARTTATPTTTSTASTTTAAAAVNGSRINSPDGMSAAVNNETQSTYTYVALVCRPCSRMTCVPKCCGKGMMLVYQKHNKNDVVGCRRVQSVVNATAAIHMKFVNGTELRRKDLYFYGLKPPNCGNRGWYLLGADPKKTGALAANKPLSGYGLLPDGRVQVDGGLVPIERDDYCVDAMQAGPETAPVAYTGVMLACRLAAGVADAAGPLKFRQILYGVYFVVGTIFLAATLLIYAVLPELRVTVHSGNLMAHTVCLFVSYATLAATTLVRQMFNNCACIIAGFVIQFSFLAAFFWLNVMCADIAWTFSGFRLLLSSNKIENEKKKYVIYSAYAWGCSIGITILTAMAEFTKLFGDSSYKPNFGNYDCWFSNKFSVGVFFYLPIGLLLSTNFILFLFTAFRIVFIRRGTSKVLNRQNNHNDMRLSLYLKLFCLMGVTFVFEVISWAVEAPAYYWYATDAINSLRGVFVFFIFCWKRSVLNLLLARAPEPARERFVRTFGVREAHRYPSFSSSCHPNNFGTTTNMSTRTHSSGATSAQTAVSGLQLSQFGSSASVAAATAARRDSSGR</sequence>
<keyword evidence="2 5" id="KW-0812">Transmembrane</keyword>
<dbReference type="GO" id="GO:0007166">
    <property type="term" value="P:cell surface receptor signaling pathway"/>
    <property type="evidence" value="ECO:0007669"/>
    <property type="project" value="InterPro"/>
</dbReference>
<evidence type="ECO:0000313" key="9">
    <source>
        <dbReference type="Proteomes" id="UP001154329"/>
    </source>
</evidence>
<evidence type="ECO:0000256" key="2">
    <source>
        <dbReference type="ARBA" id="ARBA00022692"/>
    </source>
</evidence>
<keyword evidence="9" id="KW-1185">Reference proteome</keyword>
<reference evidence="8" key="1">
    <citation type="submission" date="2022-02" db="EMBL/GenBank/DDBJ databases">
        <authorList>
            <person name="King R."/>
        </authorList>
    </citation>
    <scope>NUCLEOTIDE SEQUENCE</scope>
</reference>
<keyword evidence="4 5" id="KW-0472">Membrane</keyword>
<feature type="transmembrane region" description="Helical" evidence="5">
    <location>
        <begin position="620"/>
        <end position="640"/>
    </location>
</feature>
<feature type="chain" id="PRO_5040407446" description="G-protein coupled receptors family 2 profile 2 domain-containing protein" evidence="6">
    <location>
        <begin position="25"/>
        <end position="761"/>
    </location>
</feature>
<dbReference type="Proteomes" id="UP001154329">
    <property type="component" value="Chromosome 1"/>
</dbReference>
<evidence type="ECO:0000256" key="5">
    <source>
        <dbReference type="SAM" id="Phobius"/>
    </source>
</evidence>
<evidence type="ECO:0000313" key="8">
    <source>
        <dbReference type="EMBL" id="CAH1716519.1"/>
    </source>
</evidence>
<dbReference type="InterPro" id="IPR000832">
    <property type="entry name" value="GPCR_2_secretin-like"/>
</dbReference>
<dbReference type="PROSITE" id="PS50261">
    <property type="entry name" value="G_PROTEIN_RECEP_F2_4"/>
    <property type="match status" value="1"/>
</dbReference>
<evidence type="ECO:0000259" key="7">
    <source>
        <dbReference type="PROSITE" id="PS50261"/>
    </source>
</evidence>
<feature type="transmembrane region" description="Helical" evidence="5">
    <location>
        <begin position="409"/>
        <end position="432"/>
    </location>
</feature>
<dbReference type="Gene3D" id="1.20.1070.10">
    <property type="entry name" value="Rhodopsin 7-helix transmembrane proteins"/>
    <property type="match status" value="1"/>
</dbReference>